<accession>A0A383RFZ5</accession>
<evidence type="ECO:0000256" key="1">
    <source>
        <dbReference type="SAM" id="MobiDB-lite"/>
    </source>
</evidence>
<dbReference type="Proteomes" id="UP000304148">
    <property type="component" value="Chromosome"/>
</dbReference>
<reference evidence="3" key="1">
    <citation type="submission" date="2018-08" db="EMBL/GenBank/DDBJ databases">
        <authorList>
            <person name="Chevrot R."/>
        </authorList>
    </citation>
    <scope>NUCLEOTIDE SEQUENCE [LARGE SCALE GENOMIC DNA]</scope>
</reference>
<gene>
    <name evidence="2" type="ORF">PBLR_13816</name>
</gene>
<evidence type="ECO:0000313" key="2">
    <source>
        <dbReference type="EMBL" id="SYX85394.1"/>
    </source>
</evidence>
<name>A0A383RFZ5_PAEAL</name>
<organism evidence="2 3">
    <name type="scientific">Paenibacillus alvei</name>
    <name type="common">Bacillus alvei</name>
    <dbReference type="NCBI Taxonomy" id="44250"/>
    <lineage>
        <taxon>Bacteria</taxon>
        <taxon>Bacillati</taxon>
        <taxon>Bacillota</taxon>
        <taxon>Bacilli</taxon>
        <taxon>Bacillales</taxon>
        <taxon>Paenibacillaceae</taxon>
        <taxon>Paenibacillus</taxon>
    </lineage>
</organism>
<dbReference type="RefSeq" id="WP_138187098.1">
    <property type="nucleotide sequence ID" value="NZ_LS992241.1"/>
</dbReference>
<evidence type="ECO:0000313" key="3">
    <source>
        <dbReference type="Proteomes" id="UP000304148"/>
    </source>
</evidence>
<sequence length="208" mass="23180">MLYPTSSQQSVFKFNVDILVQGESNVAALEALLQLLHQHPDVLDARVQSGNELGSLLELAEAMQQHNIKQSPFGKLAVRAAHSSSTAADHRVDNSSPRTNNKRGAAAQSPASMANMNKPARTAATEYTEPSQQQSNDARLQDVENQLRSYIEQNRLLRLRINKGKGITLNLPCRILNYDASNQLLNVYHVDEKQVYAFNLNEIEDMQP</sequence>
<dbReference type="AlphaFoldDB" id="A0A383RFZ5"/>
<proteinExistence type="predicted"/>
<dbReference type="EMBL" id="LS992241">
    <property type="protein sequence ID" value="SYX85394.1"/>
    <property type="molecule type" value="Genomic_DNA"/>
</dbReference>
<feature type="compositionally biased region" description="Polar residues" evidence="1">
    <location>
        <begin position="128"/>
        <end position="138"/>
    </location>
</feature>
<protein>
    <submittedName>
        <fullName evidence="2">Uncharacterized protein</fullName>
    </submittedName>
</protein>
<feature type="region of interest" description="Disordered" evidence="1">
    <location>
        <begin position="79"/>
        <end position="138"/>
    </location>
</feature>